<evidence type="ECO:0000256" key="1">
    <source>
        <dbReference type="SAM" id="Phobius"/>
    </source>
</evidence>
<protein>
    <recommendedName>
        <fullName evidence="4">DUF4260 domain-containing protein</fullName>
    </recommendedName>
</protein>
<keyword evidence="1" id="KW-1133">Transmembrane helix</keyword>
<gene>
    <name evidence="2" type="ORF">SPF06_08585</name>
</gene>
<evidence type="ECO:0000313" key="3">
    <source>
        <dbReference type="Proteomes" id="UP001304769"/>
    </source>
</evidence>
<dbReference type="Proteomes" id="UP001304769">
    <property type="component" value="Unassembled WGS sequence"/>
</dbReference>
<comment type="caution">
    <text evidence="2">The sequence shown here is derived from an EMBL/GenBank/DDBJ whole genome shotgun (WGS) entry which is preliminary data.</text>
</comment>
<accession>A0ABU5T5D0</accession>
<proteinExistence type="predicted"/>
<evidence type="ECO:0000313" key="2">
    <source>
        <dbReference type="EMBL" id="MEA5454775.1"/>
    </source>
</evidence>
<dbReference type="EMBL" id="JAYGGQ010000005">
    <property type="protein sequence ID" value="MEA5454775.1"/>
    <property type="molecule type" value="Genomic_DNA"/>
</dbReference>
<reference evidence="2 3" key="1">
    <citation type="submission" date="2023-12" db="EMBL/GenBank/DDBJ databases">
        <title>Sinomonas terricola sp. nov, isolated from litchi orchard soil in Guangdong, PR China.</title>
        <authorList>
            <person name="Jiaxin W."/>
            <person name="Yang Z."/>
            <person name="Honghui Z."/>
        </authorList>
    </citation>
    <scope>NUCLEOTIDE SEQUENCE [LARGE SCALE GENOMIC DNA]</scope>
    <source>
        <strain evidence="2 3">JGH33</strain>
    </source>
</reference>
<evidence type="ECO:0008006" key="4">
    <source>
        <dbReference type="Google" id="ProtNLM"/>
    </source>
</evidence>
<keyword evidence="1" id="KW-0812">Transmembrane</keyword>
<feature type="transmembrane region" description="Helical" evidence="1">
    <location>
        <begin position="61"/>
        <end position="88"/>
    </location>
</feature>
<organism evidence="2 3">
    <name type="scientific">Sinomonas terricola</name>
    <dbReference type="NCBI Taxonomy" id="3110330"/>
    <lineage>
        <taxon>Bacteria</taxon>
        <taxon>Bacillati</taxon>
        <taxon>Actinomycetota</taxon>
        <taxon>Actinomycetes</taxon>
        <taxon>Micrococcales</taxon>
        <taxon>Micrococcaceae</taxon>
        <taxon>Sinomonas</taxon>
    </lineage>
</organism>
<sequence>MSEVPPPARAGTPRSVWLMFAVPFNFAEDFFIVAAVDRSLRADGRAASRSRKLWAATGHAWCGLQIASLLPGPIGVASGVLALLVWAANWTHSSRLRRQLAAPVPALSKEV</sequence>
<name>A0ABU5T5D0_9MICC</name>
<keyword evidence="1" id="KW-0472">Membrane</keyword>
<dbReference type="RefSeq" id="WP_323278624.1">
    <property type="nucleotide sequence ID" value="NZ_JAYGGQ010000005.1"/>
</dbReference>
<keyword evidence="3" id="KW-1185">Reference proteome</keyword>